<feature type="compositionally biased region" description="Basic and acidic residues" evidence="4">
    <location>
        <begin position="269"/>
        <end position="289"/>
    </location>
</feature>
<keyword evidence="5" id="KW-1185">Reference proteome</keyword>
<evidence type="ECO:0000256" key="4">
    <source>
        <dbReference type="SAM" id="MobiDB-lite"/>
    </source>
</evidence>
<dbReference type="GO" id="GO:0085020">
    <property type="term" value="P:protein K6-linked ubiquitination"/>
    <property type="evidence" value="ECO:0007669"/>
    <property type="project" value="TreeGrafter"/>
</dbReference>
<evidence type="ECO:0000313" key="6">
    <source>
        <dbReference type="RefSeq" id="XP_013421439.1"/>
    </source>
</evidence>
<dbReference type="RefSeq" id="XP_013421439.1">
    <property type="nucleotide sequence ID" value="XM_013565985.1"/>
</dbReference>
<dbReference type="KEGG" id="lak:106181567"/>
<dbReference type="PROSITE" id="PS50297">
    <property type="entry name" value="ANK_REP_REGION"/>
    <property type="match status" value="3"/>
</dbReference>
<name>A0A1S3KG48_LINAN</name>
<dbReference type="Pfam" id="PF13637">
    <property type="entry name" value="Ank_4"/>
    <property type="match status" value="1"/>
</dbReference>
<dbReference type="PANTHER" id="PTHR24171">
    <property type="entry name" value="ANKYRIN REPEAT DOMAIN-CONTAINING PROTEIN 39-RELATED"/>
    <property type="match status" value="1"/>
</dbReference>
<accession>A0A1S3KG48</accession>
<protein>
    <submittedName>
        <fullName evidence="6">POTE ankyrin domain family member A isoform X1</fullName>
    </submittedName>
</protein>
<dbReference type="SUPFAM" id="SSF48403">
    <property type="entry name" value="Ankyrin repeat"/>
    <property type="match status" value="1"/>
</dbReference>
<evidence type="ECO:0000313" key="5">
    <source>
        <dbReference type="Proteomes" id="UP000085678"/>
    </source>
</evidence>
<dbReference type="Pfam" id="PF12796">
    <property type="entry name" value="Ank_2"/>
    <property type="match status" value="1"/>
</dbReference>
<sequence>MGVIVYLERWRPTDVQIQAQEESGRELANMTYYIPAGVPPDYHTGDDWRLTDACRLGDMARVTQLLESGVNPNCSDQHGNTPLHYAASGGHYNIGLTLLNRQADINAINKNGQNALHLSSSHGHHTVVKLLLDNNCKRKETTLYSGMTALHLASKNGYAEVVKLLLEAGVDDVILDMVKKSAEFYAATEEVRALFRNHRADIYSPENNNNDDNNEKMNELVELELKQNVVISTEPEHSFKDCGNNEDEMVTSTDNAQNVVSSLITTAENDSRTDERPTEKKGRAYKSDKQNNNGGRTAGFKDRTEHKSKNFVTNQKMEFSEEYKAKMRLSVFDRLNKK</sequence>
<keyword evidence="1" id="KW-0677">Repeat</keyword>
<dbReference type="PANTHER" id="PTHR24171:SF8">
    <property type="entry name" value="BRCA1-ASSOCIATED RING DOMAIN PROTEIN 1"/>
    <property type="match status" value="1"/>
</dbReference>
<dbReference type="GeneID" id="106181567"/>
<evidence type="ECO:0000256" key="3">
    <source>
        <dbReference type="PROSITE-ProRule" id="PRU00023"/>
    </source>
</evidence>
<dbReference type="STRING" id="7574.A0A1S3KG48"/>
<evidence type="ECO:0000256" key="1">
    <source>
        <dbReference type="ARBA" id="ARBA00022737"/>
    </source>
</evidence>
<proteinExistence type="predicted"/>
<keyword evidence="2 3" id="KW-0040">ANK repeat</keyword>
<feature type="compositionally biased region" description="Basic and acidic residues" evidence="4">
    <location>
        <begin position="299"/>
        <end position="308"/>
    </location>
</feature>
<dbReference type="OrthoDB" id="6064127at2759"/>
<evidence type="ECO:0000256" key="2">
    <source>
        <dbReference type="ARBA" id="ARBA00023043"/>
    </source>
</evidence>
<dbReference type="GO" id="GO:0004842">
    <property type="term" value="F:ubiquitin-protein transferase activity"/>
    <property type="evidence" value="ECO:0007669"/>
    <property type="project" value="TreeGrafter"/>
</dbReference>
<feature type="repeat" description="ANK" evidence="3">
    <location>
        <begin position="111"/>
        <end position="135"/>
    </location>
</feature>
<gene>
    <name evidence="6" type="primary">LOC106181567</name>
</gene>
<reference evidence="6" key="1">
    <citation type="submission" date="2025-08" db="UniProtKB">
        <authorList>
            <consortium name="RefSeq"/>
        </authorList>
    </citation>
    <scope>IDENTIFICATION</scope>
    <source>
        <tissue evidence="6">Gonads</tissue>
    </source>
</reference>
<dbReference type="AlphaFoldDB" id="A0A1S3KG48"/>
<dbReference type="PROSITE" id="PS50088">
    <property type="entry name" value="ANK_REPEAT"/>
    <property type="match status" value="3"/>
</dbReference>
<dbReference type="GO" id="GO:0070531">
    <property type="term" value="C:BRCA1-A complex"/>
    <property type="evidence" value="ECO:0007669"/>
    <property type="project" value="TreeGrafter"/>
</dbReference>
<feature type="repeat" description="ANK" evidence="3">
    <location>
        <begin position="145"/>
        <end position="177"/>
    </location>
</feature>
<organism evidence="5 6">
    <name type="scientific">Lingula anatina</name>
    <name type="common">Brachiopod</name>
    <name type="synonym">Lingula unguis</name>
    <dbReference type="NCBI Taxonomy" id="7574"/>
    <lineage>
        <taxon>Eukaryota</taxon>
        <taxon>Metazoa</taxon>
        <taxon>Spiralia</taxon>
        <taxon>Lophotrochozoa</taxon>
        <taxon>Brachiopoda</taxon>
        <taxon>Linguliformea</taxon>
        <taxon>Lingulata</taxon>
        <taxon>Lingulida</taxon>
        <taxon>Linguloidea</taxon>
        <taxon>Lingulidae</taxon>
        <taxon>Lingula</taxon>
    </lineage>
</organism>
<dbReference type="Proteomes" id="UP000085678">
    <property type="component" value="Unplaced"/>
</dbReference>
<dbReference type="SMART" id="SM00248">
    <property type="entry name" value="ANK"/>
    <property type="match status" value="4"/>
</dbReference>
<dbReference type="PRINTS" id="PR01415">
    <property type="entry name" value="ANKYRIN"/>
</dbReference>
<feature type="region of interest" description="Disordered" evidence="4">
    <location>
        <begin position="263"/>
        <end position="312"/>
    </location>
</feature>
<dbReference type="Gene3D" id="1.25.40.20">
    <property type="entry name" value="Ankyrin repeat-containing domain"/>
    <property type="match status" value="1"/>
</dbReference>
<feature type="repeat" description="ANK" evidence="3">
    <location>
        <begin position="78"/>
        <end position="110"/>
    </location>
</feature>
<dbReference type="InterPro" id="IPR036770">
    <property type="entry name" value="Ankyrin_rpt-contain_sf"/>
</dbReference>
<dbReference type="GO" id="GO:0031436">
    <property type="term" value="C:BRCA1-BARD1 complex"/>
    <property type="evidence" value="ECO:0007669"/>
    <property type="project" value="TreeGrafter"/>
</dbReference>
<dbReference type="InParanoid" id="A0A1S3KG48"/>
<dbReference type="InterPro" id="IPR002110">
    <property type="entry name" value="Ankyrin_rpt"/>
</dbReference>